<name>A0A319ESW8_ASPSB</name>
<dbReference type="Proteomes" id="UP000248423">
    <property type="component" value="Unassembled WGS sequence"/>
</dbReference>
<reference evidence="1 2" key="1">
    <citation type="submission" date="2018-02" db="EMBL/GenBank/DDBJ databases">
        <title>The genomes of Aspergillus section Nigri reveals drivers in fungal speciation.</title>
        <authorList>
            <consortium name="DOE Joint Genome Institute"/>
            <person name="Vesth T.C."/>
            <person name="Nybo J."/>
            <person name="Theobald S."/>
            <person name="Brandl J."/>
            <person name="Frisvad J.C."/>
            <person name="Nielsen K.F."/>
            <person name="Lyhne E.K."/>
            <person name="Kogle M.E."/>
            <person name="Kuo A."/>
            <person name="Riley R."/>
            <person name="Clum A."/>
            <person name="Nolan M."/>
            <person name="Lipzen A."/>
            <person name="Salamov A."/>
            <person name="Henrissat B."/>
            <person name="Wiebenga A."/>
            <person name="De vries R.P."/>
            <person name="Grigoriev I.V."/>
            <person name="Mortensen U.H."/>
            <person name="Andersen M.R."/>
            <person name="Baker S.E."/>
        </authorList>
    </citation>
    <scope>NUCLEOTIDE SEQUENCE [LARGE SCALE GENOMIC DNA]</scope>
    <source>
        <strain evidence="1 2">CBS 121057</strain>
    </source>
</reference>
<dbReference type="EMBL" id="KZ826372">
    <property type="protein sequence ID" value="PYI04129.1"/>
    <property type="molecule type" value="Genomic_DNA"/>
</dbReference>
<sequence>MAVTHLAWLGSRWWHHSLIVSSMLILSGRLMVGCLLNLSHFFPSASANHSDSTSWTGETKTPLGLYGKSGSILVTGTKVRLGTSGCSSAAVVAIR</sequence>
<keyword evidence="2" id="KW-1185">Reference proteome</keyword>
<dbReference type="AlphaFoldDB" id="A0A319ESW8"/>
<evidence type="ECO:0000313" key="1">
    <source>
        <dbReference type="EMBL" id="PYI04129.1"/>
    </source>
</evidence>
<organism evidence="1 2">
    <name type="scientific">Aspergillus sclerotiicarbonarius (strain CBS 121057 / IBT 28362)</name>
    <dbReference type="NCBI Taxonomy" id="1448318"/>
    <lineage>
        <taxon>Eukaryota</taxon>
        <taxon>Fungi</taxon>
        <taxon>Dikarya</taxon>
        <taxon>Ascomycota</taxon>
        <taxon>Pezizomycotina</taxon>
        <taxon>Eurotiomycetes</taxon>
        <taxon>Eurotiomycetidae</taxon>
        <taxon>Eurotiales</taxon>
        <taxon>Aspergillaceae</taxon>
        <taxon>Aspergillus</taxon>
        <taxon>Aspergillus subgen. Circumdati</taxon>
    </lineage>
</organism>
<protein>
    <submittedName>
        <fullName evidence="1">Uncharacterized protein</fullName>
    </submittedName>
</protein>
<evidence type="ECO:0000313" key="2">
    <source>
        <dbReference type="Proteomes" id="UP000248423"/>
    </source>
</evidence>
<dbReference type="VEuPathDB" id="FungiDB:BO78DRAFT_176976"/>
<gene>
    <name evidence="1" type="ORF">BO78DRAFT_176976</name>
</gene>
<proteinExistence type="predicted"/>
<accession>A0A319ESW8</accession>